<evidence type="ECO:0000256" key="6">
    <source>
        <dbReference type="ARBA" id="ARBA00023136"/>
    </source>
</evidence>
<dbReference type="InParanoid" id="B4M908"/>
<evidence type="ECO:0000256" key="3">
    <source>
        <dbReference type="ARBA" id="ARBA00022692"/>
    </source>
</evidence>
<evidence type="ECO:0000256" key="2">
    <source>
        <dbReference type="ARBA" id="ARBA00022448"/>
    </source>
</evidence>
<dbReference type="HOGENOM" id="CLU_089762_0_0_1"/>
<dbReference type="PhylomeDB" id="B4M908"/>
<organism evidence="9 10">
    <name type="scientific">Drosophila virilis</name>
    <name type="common">Fruit fly</name>
    <dbReference type="NCBI Taxonomy" id="7244"/>
    <lineage>
        <taxon>Eukaryota</taxon>
        <taxon>Metazoa</taxon>
        <taxon>Ecdysozoa</taxon>
        <taxon>Arthropoda</taxon>
        <taxon>Hexapoda</taxon>
        <taxon>Insecta</taxon>
        <taxon>Pterygota</taxon>
        <taxon>Neoptera</taxon>
        <taxon>Endopterygota</taxon>
        <taxon>Diptera</taxon>
        <taxon>Brachycera</taxon>
        <taxon>Muscomorpha</taxon>
        <taxon>Ephydroidea</taxon>
        <taxon>Drosophilidae</taxon>
        <taxon>Drosophila</taxon>
    </lineage>
</organism>
<feature type="transmembrane region" description="Helical" evidence="7">
    <location>
        <begin position="201"/>
        <end position="222"/>
    </location>
</feature>
<evidence type="ECO:0000313" key="9">
    <source>
        <dbReference type="EMBL" id="EDW57684.1"/>
    </source>
</evidence>
<protein>
    <recommendedName>
        <fullName evidence="8">Cytochrome b561 domain-containing protein</fullName>
    </recommendedName>
</protein>
<dbReference type="GO" id="GO:0016020">
    <property type="term" value="C:membrane"/>
    <property type="evidence" value="ECO:0007669"/>
    <property type="project" value="UniProtKB-SubCell"/>
</dbReference>
<keyword evidence="5 7" id="KW-1133">Transmembrane helix</keyword>
<proteinExistence type="predicted"/>
<dbReference type="Pfam" id="PF03188">
    <property type="entry name" value="Cytochrom_B561"/>
    <property type="match status" value="1"/>
</dbReference>
<dbReference type="OrthoDB" id="432881at2759"/>
<gene>
    <name evidence="9" type="primary">Dvir\GJ18010</name>
    <name evidence="9" type="ORF">Dvir_GJ18010</name>
</gene>
<dbReference type="SMART" id="SM00665">
    <property type="entry name" value="B561"/>
    <property type="match status" value="1"/>
</dbReference>
<feature type="transmembrane region" description="Helical" evidence="7">
    <location>
        <begin position="234"/>
        <end position="253"/>
    </location>
</feature>
<evidence type="ECO:0000256" key="7">
    <source>
        <dbReference type="SAM" id="Phobius"/>
    </source>
</evidence>
<dbReference type="Proteomes" id="UP000008792">
    <property type="component" value="Unassembled WGS sequence"/>
</dbReference>
<dbReference type="OMA" id="YCTIAFV"/>
<evidence type="ECO:0000256" key="5">
    <source>
        <dbReference type="ARBA" id="ARBA00022989"/>
    </source>
</evidence>
<evidence type="ECO:0000256" key="4">
    <source>
        <dbReference type="ARBA" id="ARBA00022982"/>
    </source>
</evidence>
<dbReference type="AlphaFoldDB" id="B4M908"/>
<dbReference type="EMBL" id="CH940654">
    <property type="protein sequence ID" value="EDW57684.1"/>
    <property type="molecule type" value="Genomic_DNA"/>
</dbReference>
<evidence type="ECO:0000256" key="1">
    <source>
        <dbReference type="ARBA" id="ARBA00004370"/>
    </source>
</evidence>
<dbReference type="Gene3D" id="1.20.120.1770">
    <property type="match status" value="1"/>
</dbReference>
<feature type="transmembrane region" description="Helical" evidence="7">
    <location>
        <begin position="57"/>
        <end position="78"/>
    </location>
</feature>
<feature type="transmembrane region" description="Helical" evidence="7">
    <location>
        <begin position="90"/>
        <end position="110"/>
    </location>
</feature>
<evidence type="ECO:0000259" key="8">
    <source>
        <dbReference type="SMART" id="SM00665"/>
    </source>
</evidence>
<dbReference type="eggNOG" id="ENOG502T9QK">
    <property type="taxonomic scope" value="Eukaryota"/>
</dbReference>
<keyword evidence="2" id="KW-0813">Transport</keyword>
<comment type="subcellular location">
    <subcellularLocation>
        <location evidence="1">Membrane</location>
    </subcellularLocation>
</comment>
<dbReference type="CDD" id="cd08554">
    <property type="entry name" value="Cyt_b561"/>
    <property type="match status" value="1"/>
</dbReference>
<feature type="transmembrane region" description="Helical" evidence="7">
    <location>
        <begin position="130"/>
        <end position="149"/>
    </location>
</feature>
<keyword evidence="6 7" id="KW-0472">Membrane</keyword>
<keyword evidence="10" id="KW-1185">Reference proteome</keyword>
<keyword evidence="3 7" id="KW-0812">Transmembrane</keyword>
<dbReference type="KEGG" id="dvi:6633941"/>
<feature type="domain" description="Cytochrome b561" evidence="8">
    <location>
        <begin position="91"/>
        <end position="222"/>
    </location>
</feature>
<reference evidence="9 10" key="1">
    <citation type="journal article" date="2007" name="Nature">
        <title>Evolution of genes and genomes on the Drosophila phylogeny.</title>
        <authorList>
            <consortium name="Drosophila 12 Genomes Consortium"/>
            <person name="Clark A.G."/>
            <person name="Eisen M.B."/>
            <person name="Smith D.R."/>
            <person name="Bergman C.M."/>
            <person name="Oliver B."/>
            <person name="Markow T.A."/>
            <person name="Kaufman T.C."/>
            <person name="Kellis M."/>
            <person name="Gelbart W."/>
            <person name="Iyer V.N."/>
            <person name="Pollard D.A."/>
            <person name="Sackton T.B."/>
            <person name="Larracuente A.M."/>
            <person name="Singh N.D."/>
            <person name="Abad J.P."/>
            <person name="Abt D.N."/>
            <person name="Adryan B."/>
            <person name="Aguade M."/>
            <person name="Akashi H."/>
            <person name="Anderson W.W."/>
            <person name="Aquadro C.F."/>
            <person name="Ardell D.H."/>
            <person name="Arguello R."/>
            <person name="Artieri C.G."/>
            <person name="Barbash D.A."/>
            <person name="Barker D."/>
            <person name="Barsanti P."/>
            <person name="Batterham P."/>
            <person name="Batzoglou S."/>
            <person name="Begun D."/>
            <person name="Bhutkar A."/>
            <person name="Blanco E."/>
            <person name="Bosak S.A."/>
            <person name="Bradley R.K."/>
            <person name="Brand A.D."/>
            <person name="Brent M.R."/>
            <person name="Brooks A.N."/>
            <person name="Brown R.H."/>
            <person name="Butlin R.K."/>
            <person name="Caggese C."/>
            <person name="Calvi B.R."/>
            <person name="Bernardo de Carvalho A."/>
            <person name="Caspi A."/>
            <person name="Castrezana S."/>
            <person name="Celniker S.E."/>
            <person name="Chang J.L."/>
            <person name="Chapple C."/>
            <person name="Chatterji S."/>
            <person name="Chinwalla A."/>
            <person name="Civetta A."/>
            <person name="Clifton S.W."/>
            <person name="Comeron J.M."/>
            <person name="Costello J.C."/>
            <person name="Coyne J.A."/>
            <person name="Daub J."/>
            <person name="David R.G."/>
            <person name="Delcher A.L."/>
            <person name="Delehaunty K."/>
            <person name="Do C.B."/>
            <person name="Ebling H."/>
            <person name="Edwards K."/>
            <person name="Eickbush T."/>
            <person name="Evans J.D."/>
            <person name="Filipski A."/>
            <person name="Findeiss S."/>
            <person name="Freyhult E."/>
            <person name="Fulton L."/>
            <person name="Fulton R."/>
            <person name="Garcia A.C."/>
            <person name="Gardiner A."/>
            <person name="Garfield D.A."/>
            <person name="Garvin B.E."/>
            <person name="Gibson G."/>
            <person name="Gilbert D."/>
            <person name="Gnerre S."/>
            <person name="Godfrey J."/>
            <person name="Good R."/>
            <person name="Gotea V."/>
            <person name="Gravely B."/>
            <person name="Greenberg A.J."/>
            <person name="Griffiths-Jones S."/>
            <person name="Gross S."/>
            <person name="Guigo R."/>
            <person name="Gustafson E.A."/>
            <person name="Haerty W."/>
            <person name="Hahn M.W."/>
            <person name="Halligan D.L."/>
            <person name="Halpern A.L."/>
            <person name="Halter G.M."/>
            <person name="Han M.V."/>
            <person name="Heger A."/>
            <person name="Hillier L."/>
            <person name="Hinrichs A.S."/>
            <person name="Holmes I."/>
            <person name="Hoskins R.A."/>
            <person name="Hubisz M.J."/>
            <person name="Hultmark D."/>
            <person name="Huntley M.A."/>
            <person name="Jaffe D.B."/>
            <person name="Jagadeeshan S."/>
            <person name="Jeck W.R."/>
            <person name="Johnson J."/>
            <person name="Jones C.D."/>
            <person name="Jordan W.C."/>
            <person name="Karpen G.H."/>
            <person name="Kataoka E."/>
            <person name="Keightley P.D."/>
            <person name="Kheradpour P."/>
            <person name="Kirkness E.F."/>
            <person name="Koerich L.B."/>
            <person name="Kristiansen K."/>
            <person name="Kudrna D."/>
            <person name="Kulathinal R.J."/>
            <person name="Kumar S."/>
            <person name="Kwok R."/>
            <person name="Lander E."/>
            <person name="Langley C.H."/>
            <person name="Lapoint R."/>
            <person name="Lazzaro B.P."/>
            <person name="Lee S.J."/>
            <person name="Levesque L."/>
            <person name="Li R."/>
            <person name="Lin C.F."/>
            <person name="Lin M.F."/>
            <person name="Lindblad-Toh K."/>
            <person name="Llopart A."/>
            <person name="Long M."/>
            <person name="Low L."/>
            <person name="Lozovsky E."/>
            <person name="Lu J."/>
            <person name="Luo M."/>
            <person name="Machado C.A."/>
            <person name="Makalowski W."/>
            <person name="Marzo M."/>
            <person name="Matsuda M."/>
            <person name="Matzkin L."/>
            <person name="McAllister B."/>
            <person name="McBride C.S."/>
            <person name="McKernan B."/>
            <person name="McKernan K."/>
            <person name="Mendez-Lago M."/>
            <person name="Minx P."/>
            <person name="Mollenhauer M.U."/>
            <person name="Montooth K."/>
            <person name="Mount S.M."/>
            <person name="Mu X."/>
            <person name="Myers E."/>
            <person name="Negre B."/>
            <person name="Newfeld S."/>
            <person name="Nielsen R."/>
            <person name="Noor M.A."/>
            <person name="O'Grady P."/>
            <person name="Pachter L."/>
            <person name="Papaceit M."/>
            <person name="Parisi M.J."/>
            <person name="Parisi M."/>
            <person name="Parts L."/>
            <person name="Pedersen J.S."/>
            <person name="Pesole G."/>
            <person name="Phillippy A.M."/>
            <person name="Ponting C.P."/>
            <person name="Pop M."/>
            <person name="Porcelli D."/>
            <person name="Powell J.R."/>
            <person name="Prohaska S."/>
            <person name="Pruitt K."/>
            <person name="Puig M."/>
            <person name="Quesneville H."/>
            <person name="Ram K.R."/>
            <person name="Rand D."/>
            <person name="Rasmussen M.D."/>
            <person name="Reed L.K."/>
            <person name="Reenan R."/>
            <person name="Reily A."/>
            <person name="Remington K.A."/>
            <person name="Rieger T.T."/>
            <person name="Ritchie M.G."/>
            <person name="Robin C."/>
            <person name="Rogers Y.H."/>
            <person name="Rohde C."/>
            <person name="Rozas J."/>
            <person name="Rubenfield M.J."/>
            <person name="Ruiz A."/>
            <person name="Russo S."/>
            <person name="Salzberg S.L."/>
            <person name="Sanchez-Gracia A."/>
            <person name="Saranga D.J."/>
            <person name="Sato H."/>
            <person name="Schaeffer S.W."/>
            <person name="Schatz M.C."/>
            <person name="Schlenke T."/>
            <person name="Schwartz R."/>
            <person name="Segarra C."/>
            <person name="Singh R.S."/>
            <person name="Sirot L."/>
            <person name="Sirota M."/>
            <person name="Sisneros N.B."/>
            <person name="Smith C.D."/>
            <person name="Smith T.F."/>
            <person name="Spieth J."/>
            <person name="Stage D.E."/>
            <person name="Stark A."/>
            <person name="Stephan W."/>
            <person name="Strausberg R.L."/>
            <person name="Strempel S."/>
            <person name="Sturgill D."/>
            <person name="Sutton G."/>
            <person name="Sutton G.G."/>
            <person name="Tao W."/>
            <person name="Teichmann S."/>
            <person name="Tobari Y.N."/>
            <person name="Tomimura Y."/>
            <person name="Tsolas J.M."/>
            <person name="Valente V.L."/>
            <person name="Venter E."/>
            <person name="Venter J.C."/>
            <person name="Vicario S."/>
            <person name="Vieira F.G."/>
            <person name="Vilella A.J."/>
            <person name="Villasante A."/>
            <person name="Walenz B."/>
            <person name="Wang J."/>
            <person name="Wasserman M."/>
            <person name="Watts T."/>
            <person name="Wilson D."/>
            <person name="Wilson R.K."/>
            <person name="Wing R.A."/>
            <person name="Wolfner M.F."/>
            <person name="Wong A."/>
            <person name="Wong G.K."/>
            <person name="Wu C.I."/>
            <person name="Wu G."/>
            <person name="Yamamoto D."/>
            <person name="Yang H.P."/>
            <person name="Yang S.P."/>
            <person name="Yorke J.A."/>
            <person name="Yoshida K."/>
            <person name="Zdobnov E."/>
            <person name="Zhang P."/>
            <person name="Zhang Y."/>
            <person name="Zimin A.V."/>
            <person name="Baldwin J."/>
            <person name="Abdouelleil A."/>
            <person name="Abdulkadir J."/>
            <person name="Abebe A."/>
            <person name="Abera B."/>
            <person name="Abreu J."/>
            <person name="Acer S.C."/>
            <person name="Aftuck L."/>
            <person name="Alexander A."/>
            <person name="An P."/>
            <person name="Anderson E."/>
            <person name="Anderson S."/>
            <person name="Arachi H."/>
            <person name="Azer M."/>
            <person name="Bachantsang P."/>
            <person name="Barry A."/>
            <person name="Bayul T."/>
            <person name="Berlin A."/>
            <person name="Bessette D."/>
            <person name="Bloom T."/>
            <person name="Blye J."/>
            <person name="Boguslavskiy L."/>
            <person name="Bonnet C."/>
            <person name="Boukhgalter B."/>
            <person name="Bourzgui I."/>
            <person name="Brown A."/>
            <person name="Cahill P."/>
            <person name="Channer S."/>
            <person name="Cheshatsang Y."/>
            <person name="Chuda L."/>
            <person name="Citroen M."/>
            <person name="Collymore A."/>
            <person name="Cooke P."/>
            <person name="Costello M."/>
            <person name="D'Aco K."/>
            <person name="Daza R."/>
            <person name="De Haan G."/>
            <person name="DeGray S."/>
            <person name="DeMaso C."/>
            <person name="Dhargay N."/>
            <person name="Dooley K."/>
            <person name="Dooley E."/>
            <person name="Doricent M."/>
            <person name="Dorje P."/>
            <person name="Dorjee K."/>
            <person name="Dupes A."/>
            <person name="Elong R."/>
            <person name="Falk J."/>
            <person name="Farina A."/>
            <person name="Faro S."/>
            <person name="Ferguson D."/>
            <person name="Fisher S."/>
            <person name="Foley C.D."/>
            <person name="Franke A."/>
            <person name="Friedrich D."/>
            <person name="Gadbois L."/>
            <person name="Gearin G."/>
            <person name="Gearin C.R."/>
            <person name="Giannoukos G."/>
            <person name="Goode T."/>
            <person name="Graham J."/>
            <person name="Grandbois E."/>
            <person name="Grewal S."/>
            <person name="Gyaltsen K."/>
            <person name="Hafez N."/>
            <person name="Hagos B."/>
            <person name="Hall J."/>
            <person name="Henson C."/>
            <person name="Hollinger A."/>
            <person name="Honan T."/>
            <person name="Huard M.D."/>
            <person name="Hughes L."/>
            <person name="Hurhula B."/>
            <person name="Husby M.E."/>
            <person name="Kamat A."/>
            <person name="Kanga B."/>
            <person name="Kashin S."/>
            <person name="Khazanovich D."/>
            <person name="Kisner P."/>
            <person name="Lance K."/>
            <person name="Lara M."/>
            <person name="Lee W."/>
            <person name="Lennon N."/>
            <person name="Letendre F."/>
            <person name="LeVine R."/>
            <person name="Lipovsky A."/>
            <person name="Liu X."/>
            <person name="Liu J."/>
            <person name="Liu S."/>
            <person name="Lokyitsang T."/>
            <person name="Lokyitsang Y."/>
            <person name="Lubonja R."/>
            <person name="Lui A."/>
            <person name="MacDonald P."/>
            <person name="Magnisalis V."/>
            <person name="Maru K."/>
            <person name="Matthews C."/>
            <person name="McCusker W."/>
            <person name="McDonough S."/>
            <person name="Mehta T."/>
            <person name="Meldrim J."/>
            <person name="Meneus L."/>
            <person name="Mihai O."/>
            <person name="Mihalev A."/>
            <person name="Mihova T."/>
            <person name="Mittelman R."/>
            <person name="Mlenga V."/>
            <person name="Montmayeur A."/>
            <person name="Mulrain L."/>
            <person name="Navidi A."/>
            <person name="Naylor J."/>
            <person name="Negash T."/>
            <person name="Nguyen T."/>
            <person name="Nguyen N."/>
            <person name="Nicol R."/>
            <person name="Norbu C."/>
            <person name="Norbu N."/>
            <person name="Novod N."/>
            <person name="O'Neill B."/>
            <person name="Osman S."/>
            <person name="Markiewicz E."/>
            <person name="Oyono O.L."/>
            <person name="Patti C."/>
            <person name="Phunkhang P."/>
            <person name="Pierre F."/>
            <person name="Priest M."/>
            <person name="Raghuraman S."/>
            <person name="Rege F."/>
            <person name="Reyes R."/>
            <person name="Rise C."/>
            <person name="Rogov P."/>
            <person name="Ross K."/>
            <person name="Ryan E."/>
            <person name="Settipalli S."/>
            <person name="Shea T."/>
            <person name="Sherpa N."/>
            <person name="Shi L."/>
            <person name="Shih D."/>
            <person name="Sparrow T."/>
            <person name="Spaulding J."/>
            <person name="Stalker J."/>
            <person name="Stange-Thomann N."/>
            <person name="Stavropoulos S."/>
            <person name="Stone C."/>
            <person name="Strader C."/>
            <person name="Tesfaye S."/>
            <person name="Thomson T."/>
            <person name="Thoulutsang Y."/>
            <person name="Thoulutsang D."/>
            <person name="Topham K."/>
            <person name="Topping I."/>
            <person name="Tsamla T."/>
            <person name="Vassiliev H."/>
            <person name="Vo A."/>
            <person name="Wangchuk T."/>
            <person name="Wangdi T."/>
            <person name="Weiand M."/>
            <person name="Wilkinson J."/>
            <person name="Wilson A."/>
            <person name="Yadav S."/>
            <person name="Young G."/>
            <person name="Yu Q."/>
            <person name="Zembek L."/>
            <person name="Zhong D."/>
            <person name="Zimmer A."/>
            <person name="Zwirko Z."/>
            <person name="Jaffe D.B."/>
            <person name="Alvarez P."/>
            <person name="Brockman W."/>
            <person name="Butler J."/>
            <person name="Chin C."/>
            <person name="Gnerre S."/>
            <person name="Grabherr M."/>
            <person name="Kleber M."/>
            <person name="Mauceli E."/>
            <person name="MacCallum I."/>
        </authorList>
    </citation>
    <scope>NUCLEOTIDE SEQUENCE [LARGE SCALE GENOMIC DNA]</scope>
    <source>
        <strain evidence="10">Tucson 15010-1051.87</strain>
    </source>
</reference>
<name>B4M908_DROVI</name>
<dbReference type="InterPro" id="IPR006593">
    <property type="entry name" value="Cyt_b561/ferric_Rdtase_TM"/>
</dbReference>
<feature type="transmembrane region" description="Helical" evidence="7">
    <location>
        <begin position="170"/>
        <end position="195"/>
    </location>
</feature>
<accession>B4M908</accession>
<keyword evidence="4" id="KW-0249">Electron transport</keyword>
<dbReference type="STRING" id="7244.B4M908"/>
<sequence length="272" mass="30648">MENKVMQGCSASGLRDVCESTNLLDYIGTVVDQIENNATIDNAAFRLNKLDASSARYYFGFCAIISHVLLAGITLVVVHKCVSLKMVHTAGHAFYCTVAFVFLLGEALLVRHSRVLEMWLGLFNVDLLHSALGLLAFGIGIVGVGIKTWQKRERKREDPSATVKHFRSNHGFFGIVGCALLLGCVLSGLPLYFYTNKSLQIIHRFCALSSFATLMISQMFSYNTGFARRQWKAHHIRLFKLFTFIVTITTINYEFRRFVREILTIISEKLGY</sequence>
<evidence type="ECO:0000313" key="10">
    <source>
        <dbReference type="Proteomes" id="UP000008792"/>
    </source>
</evidence>